<proteinExistence type="predicted"/>
<feature type="transmembrane region" description="Helical" evidence="1">
    <location>
        <begin position="38"/>
        <end position="58"/>
    </location>
</feature>
<feature type="transmembrane region" description="Helical" evidence="1">
    <location>
        <begin position="12"/>
        <end position="32"/>
    </location>
</feature>
<evidence type="ECO:0000313" key="6">
    <source>
        <dbReference type="Proteomes" id="UP000344571"/>
    </source>
</evidence>
<feature type="transmembrane region" description="Helical" evidence="1">
    <location>
        <begin position="79"/>
        <end position="97"/>
    </location>
</feature>
<reference evidence="4 6" key="2">
    <citation type="submission" date="2018-10" db="EMBL/GenBank/DDBJ databases">
        <title>Complete genome sequence of Pseudomonas pelagia strain Kongs-67.</title>
        <authorList>
            <person name="Sinha R.K."/>
            <person name="Krishnan K."/>
        </authorList>
    </citation>
    <scope>NUCLEOTIDE SEQUENCE [LARGE SCALE GENOMIC DNA]</scope>
    <source>
        <strain evidence="4 6">Kongs-67</strain>
    </source>
</reference>
<dbReference type="EMBL" id="CP033116">
    <property type="protein sequence ID" value="QFY56643.1"/>
    <property type="molecule type" value="Genomic_DNA"/>
</dbReference>
<name>A0AA91Z567_9GAMM</name>
<evidence type="ECO:0000313" key="5">
    <source>
        <dbReference type="Proteomes" id="UP000243750"/>
    </source>
</evidence>
<organism evidence="3 5">
    <name type="scientific">Halopseudomonas pelagia</name>
    <dbReference type="NCBI Taxonomy" id="553151"/>
    <lineage>
        <taxon>Bacteria</taxon>
        <taxon>Pseudomonadati</taxon>
        <taxon>Pseudomonadota</taxon>
        <taxon>Gammaproteobacteria</taxon>
        <taxon>Pseudomonadales</taxon>
        <taxon>Pseudomonadaceae</taxon>
        <taxon>Halopseudomonas</taxon>
    </lineage>
</organism>
<feature type="domain" description="Chlorhexidine efflux transporter" evidence="2">
    <location>
        <begin position="70"/>
        <end position="132"/>
    </location>
</feature>
<feature type="domain" description="Chlorhexidine efflux transporter" evidence="2">
    <location>
        <begin position="3"/>
        <end position="64"/>
    </location>
</feature>
<evidence type="ECO:0000313" key="3">
    <source>
        <dbReference type="EMBL" id="PCC98344.1"/>
    </source>
</evidence>
<evidence type="ECO:0000256" key="1">
    <source>
        <dbReference type="SAM" id="Phobius"/>
    </source>
</evidence>
<evidence type="ECO:0000313" key="4">
    <source>
        <dbReference type="EMBL" id="QFY56643.1"/>
    </source>
</evidence>
<accession>A0AA91Z567</accession>
<keyword evidence="1" id="KW-0472">Membrane</keyword>
<dbReference type="InterPro" id="IPR007896">
    <property type="entry name" value="BTP_bacteria"/>
</dbReference>
<gene>
    <name evidence="3" type="ORF">CO192_16305</name>
    <name evidence="4" type="ORF">EAO82_09820</name>
</gene>
<sequence length="146" mass="16515">MQGIKRKLVYVTLYEVIATAVITLILLMMGHAVLDAGVASGMTSAIAVSWNLVWNSLFESWETRQPERGRSIKRRIMHALGFEFGLLAILVPVMAWWLEISLWHAFVLDMGLLIFFVFYTFVFSLAFDKIFGLPLSAQPVMVESEA</sequence>
<dbReference type="NCBIfam" id="NF033664">
    <property type="entry name" value="PACE_transport"/>
    <property type="match status" value="1"/>
</dbReference>
<dbReference type="Pfam" id="PF05232">
    <property type="entry name" value="BTP"/>
    <property type="match status" value="2"/>
</dbReference>
<feature type="transmembrane region" description="Helical" evidence="1">
    <location>
        <begin position="103"/>
        <end position="127"/>
    </location>
</feature>
<keyword evidence="6" id="KW-1185">Reference proteome</keyword>
<keyword evidence="1" id="KW-0812">Transmembrane</keyword>
<evidence type="ECO:0000259" key="2">
    <source>
        <dbReference type="Pfam" id="PF05232"/>
    </source>
</evidence>
<dbReference type="EMBL" id="NWMT01000214">
    <property type="protein sequence ID" value="PCC98344.1"/>
    <property type="molecule type" value="Genomic_DNA"/>
</dbReference>
<dbReference type="Proteomes" id="UP000243750">
    <property type="component" value="Unassembled WGS sequence"/>
</dbReference>
<dbReference type="AlphaFoldDB" id="A0AA91Z567"/>
<protein>
    <submittedName>
        <fullName evidence="4">PACE efflux transporter</fullName>
    </submittedName>
</protein>
<dbReference type="InterPro" id="IPR058208">
    <property type="entry name" value="PACE"/>
</dbReference>
<reference evidence="3 5" key="1">
    <citation type="submission" date="2017-09" db="EMBL/GenBank/DDBJ databases">
        <title>Bacterial and phytoplankton interrelationship in Kongsfjorden, an Arctic fjord.</title>
        <authorList>
            <person name="Sinha R."/>
            <person name="Krishnan K."/>
        </authorList>
    </citation>
    <scope>NUCLEOTIDE SEQUENCE [LARGE SCALE GENOMIC DNA]</scope>
    <source>
        <strain evidence="3 5">58</strain>
    </source>
</reference>
<keyword evidence="1" id="KW-1133">Transmembrane helix</keyword>
<dbReference type="Proteomes" id="UP000344571">
    <property type="component" value="Chromosome"/>
</dbReference>
<dbReference type="RefSeq" id="WP_096347601.1">
    <property type="nucleotide sequence ID" value="NZ_CP033116.1"/>
</dbReference>